<dbReference type="InterPro" id="IPR050300">
    <property type="entry name" value="GDXG_lipolytic_enzyme"/>
</dbReference>
<dbReference type="RefSeq" id="WP_379925709.1">
    <property type="nucleotide sequence ID" value="NZ_JBHTJI010000001.1"/>
</dbReference>
<dbReference type="EMBL" id="JBHTJI010000001">
    <property type="protein sequence ID" value="MFD0990115.1"/>
    <property type="molecule type" value="Genomic_DNA"/>
</dbReference>
<dbReference type="Pfam" id="PF20434">
    <property type="entry name" value="BD-FAE"/>
    <property type="match status" value="1"/>
</dbReference>
<feature type="domain" description="BD-FAE-like" evidence="3">
    <location>
        <begin position="87"/>
        <end position="270"/>
    </location>
</feature>
<evidence type="ECO:0000256" key="2">
    <source>
        <dbReference type="SAM" id="SignalP"/>
    </source>
</evidence>
<dbReference type="Proteomes" id="UP001597061">
    <property type="component" value="Unassembled WGS sequence"/>
</dbReference>
<sequence length="331" mass="37405">MKNPFLTIIAICFLCLNISTIKAQNKNIKIPKDTTYKVASEYKKYLKYFPYIKPAKDSLPNNVNQFREVVYTALKNTPFGDRDLHVDIFSPKKSGKYPALLMVHGGGWRAGDKSLQIPMAQKLAARGYVTVCVEYQLSMEAKYPAAIYNIKSAIRWMRANADKYGIDANKIAISGCSAGGQLAMLTGLTNGIKDKEGSHGNLDFPSDIQAIIDIDGVVNFMAPTSLNLNRKPNSPDIEWLGGSFYEKPEIWKDASSIYWANEKSPPILFLNSGFPRFHAGQDELIGMMNTWGIYTEVHKFNEQIHTFWLFHPWVNQTVNYIDNFLIKVLNN</sequence>
<accession>A0ABW3JJ26</accession>
<evidence type="ECO:0000313" key="5">
    <source>
        <dbReference type="Proteomes" id="UP001597061"/>
    </source>
</evidence>
<dbReference type="PANTHER" id="PTHR48081">
    <property type="entry name" value="AB HYDROLASE SUPERFAMILY PROTEIN C4A8.06C"/>
    <property type="match status" value="1"/>
</dbReference>
<organism evidence="4 5">
    <name type="scientific">Mariniflexile jejuense</name>
    <dbReference type="NCBI Taxonomy" id="1173582"/>
    <lineage>
        <taxon>Bacteria</taxon>
        <taxon>Pseudomonadati</taxon>
        <taxon>Bacteroidota</taxon>
        <taxon>Flavobacteriia</taxon>
        <taxon>Flavobacteriales</taxon>
        <taxon>Flavobacteriaceae</taxon>
        <taxon>Mariniflexile</taxon>
    </lineage>
</organism>
<evidence type="ECO:0000259" key="3">
    <source>
        <dbReference type="Pfam" id="PF20434"/>
    </source>
</evidence>
<feature type="signal peptide" evidence="2">
    <location>
        <begin position="1"/>
        <end position="23"/>
    </location>
</feature>
<keyword evidence="1 4" id="KW-0378">Hydrolase</keyword>
<keyword evidence="2" id="KW-0732">Signal</keyword>
<evidence type="ECO:0000256" key="1">
    <source>
        <dbReference type="ARBA" id="ARBA00022801"/>
    </source>
</evidence>
<dbReference type="InterPro" id="IPR029058">
    <property type="entry name" value="AB_hydrolase_fold"/>
</dbReference>
<dbReference type="Gene3D" id="3.40.50.1820">
    <property type="entry name" value="alpha/beta hydrolase"/>
    <property type="match status" value="1"/>
</dbReference>
<dbReference type="PANTHER" id="PTHR48081:SF13">
    <property type="entry name" value="ALPHA_BETA HYDROLASE"/>
    <property type="match status" value="1"/>
</dbReference>
<feature type="chain" id="PRO_5045457900" evidence="2">
    <location>
        <begin position="24"/>
        <end position="331"/>
    </location>
</feature>
<evidence type="ECO:0000313" key="4">
    <source>
        <dbReference type="EMBL" id="MFD0990115.1"/>
    </source>
</evidence>
<reference evidence="5" key="1">
    <citation type="journal article" date="2019" name="Int. J. Syst. Evol. Microbiol.">
        <title>The Global Catalogue of Microorganisms (GCM) 10K type strain sequencing project: providing services to taxonomists for standard genome sequencing and annotation.</title>
        <authorList>
            <consortium name="The Broad Institute Genomics Platform"/>
            <consortium name="The Broad Institute Genome Sequencing Center for Infectious Disease"/>
            <person name="Wu L."/>
            <person name="Ma J."/>
        </authorList>
    </citation>
    <scope>NUCLEOTIDE SEQUENCE [LARGE SCALE GENOMIC DNA]</scope>
    <source>
        <strain evidence="5">CCUG 62414</strain>
    </source>
</reference>
<protein>
    <submittedName>
        <fullName evidence="4">Alpha/beta hydrolase fold domain-containing protein</fullName>
    </submittedName>
</protein>
<comment type="caution">
    <text evidence="4">The sequence shown here is derived from an EMBL/GenBank/DDBJ whole genome shotgun (WGS) entry which is preliminary data.</text>
</comment>
<gene>
    <name evidence="4" type="ORF">ACFQ1R_08405</name>
</gene>
<name>A0ABW3JJ26_9FLAO</name>
<dbReference type="SUPFAM" id="SSF53474">
    <property type="entry name" value="alpha/beta-Hydrolases"/>
    <property type="match status" value="1"/>
</dbReference>
<dbReference type="GO" id="GO:0016787">
    <property type="term" value="F:hydrolase activity"/>
    <property type="evidence" value="ECO:0007669"/>
    <property type="project" value="UniProtKB-KW"/>
</dbReference>
<keyword evidence="5" id="KW-1185">Reference proteome</keyword>
<proteinExistence type="predicted"/>
<dbReference type="InterPro" id="IPR049492">
    <property type="entry name" value="BD-FAE-like_dom"/>
</dbReference>